<keyword evidence="8" id="KW-0051">Antiviral defense</keyword>
<gene>
    <name evidence="10" type="ORF">FTO68_05030</name>
</gene>
<sequence>MKEYFAHSPKDGYPAQTYTQHINGVLEQARCHASYAARYSLTDGELLENTAEVAAIFHDLGKLDKENQLILSGQIKAKRLPLNHADAGAAFLLDDISPSLLAAVSIAAHHIGLPDFSRESTRGDSAFRDDSIKTCIDTSLSEYSQIHTSNISARPVIENDMPSGDLSVFLRMLLSCLVDADHTDTASHYGKHPESSYPIPLRPEERLTLLDSYVETLGKTGEDHERNRLRSEMYTVFRDSSICENIASCDAPVGSGKTTAVMAHLLAQASKRGLRRIIVVLPFTNIIQQSVERYREALVFPDENGEEVVAELHHRAEFESEDTRHLTALWRAPIIVTTAVAFFETLAAKTPSALRRLHELAGSAVFVDEAHAALPAHLLPLAWRWMNIYANEWSCYWMLASGSLNQFWEIKEISEEKLEVPNIANPSLRASLSAFEDRRIEYRANLTPQPLEEFVEVVAQSQGPRLVILNTVQNAALVADYICKKYGRERVEHMSTSLTANDREKTLERVKSRLKSPDDDDWMLVATSCVEAGVDFSFRTGFRELASLTSLLQAAGRVNRNGEYGVSEMHTFCLSESNMLNSNPVLKNSASVLRNLIERGVDISPSLVTEAIERELKIYGSKPIHKELLKFEDIKDFPCVEKNFKVIEKVSRIAVADKKIVNRIQNGYCDWRELQRHSLQIASYKLQELNIPPITEEIYHWNLAYDDFLGYMAGIIQKSEPEILIY</sequence>
<dbReference type="Pfam" id="PF22590">
    <property type="entry name" value="Cas3-like_C_2"/>
    <property type="match status" value="1"/>
</dbReference>
<dbReference type="NCBIfam" id="TIGR01596">
    <property type="entry name" value="cas3_HD"/>
    <property type="match status" value="1"/>
</dbReference>
<dbReference type="InterPro" id="IPR011545">
    <property type="entry name" value="DEAD/DEAH_box_helicase_dom"/>
</dbReference>
<dbReference type="InterPro" id="IPR054712">
    <property type="entry name" value="Cas3-like_dom"/>
</dbReference>
<dbReference type="AlphaFoldDB" id="A0ABD4TKR2"/>
<comment type="similarity">
    <text evidence="2">In the central section; belongs to the CRISPR-associated helicase Cas3 family.</text>
</comment>
<dbReference type="GO" id="GO:0051607">
    <property type="term" value="P:defense response to virus"/>
    <property type="evidence" value="ECO:0007669"/>
    <property type="project" value="UniProtKB-KW"/>
</dbReference>
<keyword evidence="5" id="KW-0378">Hydrolase</keyword>
<dbReference type="GO" id="GO:0004386">
    <property type="term" value="F:helicase activity"/>
    <property type="evidence" value="ECO:0007669"/>
    <property type="project" value="UniProtKB-KW"/>
</dbReference>
<keyword evidence="6" id="KW-0347">Helicase</keyword>
<dbReference type="CDD" id="cd09641">
    <property type="entry name" value="Cas3''_I"/>
    <property type="match status" value="1"/>
</dbReference>
<evidence type="ECO:0000313" key="10">
    <source>
        <dbReference type="EMBL" id="MCQ1538353.1"/>
    </source>
</evidence>
<organism evidence="10 11">
    <name type="scientific">Methanocalculus taiwanensis</name>
    <dbReference type="NCBI Taxonomy" id="106207"/>
    <lineage>
        <taxon>Archaea</taxon>
        <taxon>Methanobacteriati</taxon>
        <taxon>Methanobacteriota</taxon>
        <taxon>Stenosarchaea group</taxon>
        <taxon>Methanomicrobia</taxon>
        <taxon>Methanomicrobiales</taxon>
        <taxon>Methanocalculaceae</taxon>
        <taxon>Methanocalculus</taxon>
    </lineage>
</organism>
<evidence type="ECO:0000256" key="6">
    <source>
        <dbReference type="ARBA" id="ARBA00022806"/>
    </source>
</evidence>
<dbReference type="SUPFAM" id="SSF109604">
    <property type="entry name" value="HD-domain/PDEase-like"/>
    <property type="match status" value="1"/>
</dbReference>
<keyword evidence="7" id="KW-0067">ATP-binding</keyword>
<dbReference type="EMBL" id="VOTZ01000008">
    <property type="protein sequence ID" value="MCQ1538353.1"/>
    <property type="molecule type" value="Genomic_DNA"/>
</dbReference>
<dbReference type="GO" id="GO:0004519">
    <property type="term" value="F:endonuclease activity"/>
    <property type="evidence" value="ECO:0007669"/>
    <property type="project" value="UniProtKB-KW"/>
</dbReference>
<reference evidence="10 11" key="1">
    <citation type="submission" date="2019-08" db="EMBL/GenBank/DDBJ databases">
        <authorList>
            <person name="Chen S.-C."/>
            <person name="Lai M.-C."/>
            <person name="You Y.-T."/>
        </authorList>
    </citation>
    <scope>NUCLEOTIDE SEQUENCE [LARGE SCALE GENOMIC DNA]</scope>
    <source>
        <strain evidence="10 11">P2F9704a</strain>
    </source>
</reference>
<accession>A0ABD4TKR2</accession>
<dbReference type="Proteomes" id="UP001524383">
    <property type="component" value="Unassembled WGS sequence"/>
</dbReference>
<dbReference type="SMART" id="SM00487">
    <property type="entry name" value="DEXDc"/>
    <property type="match status" value="1"/>
</dbReference>
<evidence type="ECO:0000256" key="4">
    <source>
        <dbReference type="ARBA" id="ARBA00022741"/>
    </source>
</evidence>
<dbReference type="InterPro" id="IPR027417">
    <property type="entry name" value="P-loop_NTPase"/>
</dbReference>
<keyword evidence="3" id="KW-0479">Metal-binding</keyword>
<evidence type="ECO:0000256" key="5">
    <source>
        <dbReference type="ARBA" id="ARBA00022801"/>
    </source>
</evidence>
<dbReference type="SMART" id="SM00490">
    <property type="entry name" value="HELICc"/>
    <property type="match status" value="1"/>
</dbReference>
<evidence type="ECO:0000256" key="2">
    <source>
        <dbReference type="ARBA" id="ARBA00009046"/>
    </source>
</evidence>
<keyword evidence="4" id="KW-0547">Nucleotide-binding</keyword>
<evidence type="ECO:0000256" key="7">
    <source>
        <dbReference type="ARBA" id="ARBA00022840"/>
    </source>
</evidence>
<dbReference type="Gene3D" id="1.10.3210.30">
    <property type="match status" value="1"/>
</dbReference>
<keyword evidence="10" id="KW-0540">Nuclease</keyword>
<feature type="domain" description="HD Cas3-type" evidence="9">
    <location>
        <begin position="11"/>
        <end position="183"/>
    </location>
</feature>
<dbReference type="GO" id="GO:0140097">
    <property type="term" value="F:catalytic activity, acting on DNA"/>
    <property type="evidence" value="ECO:0007669"/>
    <property type="project" value="UniProtKB-ARBA"/>
</dbReference>
<proteinExistence type="inferred from homology"/>
<dbReference type="InterPro" id="IPR001650">
    <property type="entry name" value="Helicase_C-like"/>
</dbReference>
<dbReference type="Pfam" id="PF00270">
    <property type="entry name" value="DEAD"/>
    <property type="match status" value="1"/>
</dbReference>
<evidence type="ECO:0000256" key="3">
    <source>
        <dbReference type="ARBA" id="ARBA00022723"/>
    </source>
</evidence>
<dbReference type="Gene3D" id="3.40.50.300">
    <property type="entry name" value="P-loop containing nucleotide triphosphate hydrolases"/>
    <property type="match status" value="2"/>
</dbReference>
<dbReference type="PROSITE" id="PS51643">
    <property type="entry name" value="HD_CAS3"/>
    <property type="match status" value="1"/>
</dbReference>
<protein>
    <submittedName>
        <fullName evidence="10">CRISPR-associated endonuclease Cas3</fullName>
    </submittedName>
</protein>
<dbReference type="GO" id="GO:0016787">
    <property type="term" value="F:hydrolase activity"/>
    <property type="evidence" value="ECO:0007669"/>
    <property type="project" value="UniProtKB-KW"/>
</dbReference>
<dbReference type="InterPro" id="IPR006483">
    <property type="entry name" value="CRISPR-assoc_Cas3_HD"/>
</dbReference>
<dbReference type="GO" id="GO:0005524">
    <property type="term" value="F:ATP binding"/>
    <property type="evidence" value="ECO:0007669"/>
    <property type="project" value="UniProtKB-KW"/>
</dbReference>
<name>A0ABD4TKR2_9EURY</name>
<dbReference type="SUPFAM" id="SSF52540">
    <property type="entry name" value="P-loop containing nucleoside triphosphate hydrolases"/>
    <property type="match status" value="1"/>
</dbReference>
<dbReference type="GO" id="GO:0046872">
    <property type="term" value="F:metal ion binding"/>
    <property type="evidence" value="ECO:0007669"/>
    <property type="project" value="UniProtKB-KW"/>
</dbReference>
<dbReference type="InterPro" id="IPR014001">
    <property type="entry name" value="Helicase_ATP-bd"/>
</dbReference>
<evidence type="ECO:0000259" key="9">
    <source>
        <dbReference type="PROSITE" id="PS51643"/>
    </source>
</evidence>
<keyword evidence="10" id="KW-0255">Endonuclease</keyword>
<evidence type="ECO:0000313" key="11">
    <source>
        <dbReference type="Proteomes" id="UP001524383"/>
    </source>
</evidence>
<evidence type="ECO:0000256" key="1">
    <source>
        <dbReference type="ARBA" id="ARBA00006847"/>
    </source>
</evidence>
<dbReference type="InterPro" id="IPR038257">
    <property type="entry name" value="CRISPR-assoc_Cas3_HD_sf"/>
</dbReference>
<comment type="similarity">
    <text evidence="1">In the N-terminal section; belongs to the CRISPR-associated nuclease Cas3-HD family.</text>
</comment>
<comment type="caution">
    <text evidence="10">The sequence shown here is derived from an EMBL/GenBank/DDBJ whole genome shotgun (WGS) entry which is preliminary data.</text>
</comment>
<evidence type="ECO:0000256" key="8">
    <source>
        <dbReference type="ARBA" id="ARBA00023118"/>
    </source>
</evidence>
<keyword evidence="11" id="KW-1185">Reference proteome</keyword>
<dbReference type="RefSeq" id="WP_255332295.1">
    <property type="nucleotide sequence ID" value="NZ_VOTZ01000008.1"/>
</dbReference>